<dbReference type="EMBL" id="MT144187">
    <property type="protein sequence ID" value="QJA50315.1"/>
    <property type="molecule type" value="Genomic_DNA"/>
</dbReference>
<keyword evidence="3" id="KW-0067">ATP-binding</keyword>
<feature type="domain" description="SF3 helicase" evidence="4">
    <location>
        <begin position="179"/>
        <end position="333"/>
    </location>
</feature>
<evidence type="ECO:0000256" key="1">
    <source>
        <dbReference type="ARBA" id="ARBA00022741"/>
    </source>
</evidence>
<evidence type="ECO:0000313" key="5">
    <source>
        <dbReference type="EMBL" id="QJA50315.1"/>
    </source>
</evidence>
<keyword evidence="1" id="KW-0547">Nucleotide-binding</keyword>
<dbReference type="NCBIfam" id="TIGR01613">
    <property type="entry name" value="primase_Cterm"/>
    <property type="match status" value="1"/>
</dbReference>
<dbReference type="Pfam" id="PF19263">
    <property type="entry name" value="DUF5906"/>
    <property type="match status" value="1"/>
</dbReference>
<evidence type="ECO:0000256" key="2">
    <source>
        <dbReference type="ARBA" id="ARBA00022801"/>
    </source>
</evidence>
<dbReference type="GO" id="GO:0005524">
    <property type="term" value="F:ATP binding"/>
    <property type="evidence" value="ECO:0007669"/>
    <property type="project" value="UniProtKB-KW"/>
</dbReference>
<dbReference type="AlphaFoldDB" id="A0A6H1ZSQ8"/>
<dbReference type="InterPro" id="IPR027417">
    <property type="entry name" value="P-loop_NTPase"/>
</dbReference>
<dbReference type="PANTHER" id="PTHR35372">
    <property type="entry name" value="ATP BINDING PROTEIN-RELATED"/>
    <property type="match status" value="1"/>
</dbReference>
<dbReference type="GO" id="GO:0016787">
    <property type="term" value="F:hydrolase activity"/>
    <property type="evidence" value="ECO:0007669"/>
    <property type="project" value="UniProtKB-KW"/>
</dbReference>
<organism evidence="5">
    <name type="scientific">viral metagenome</name>
    <dbReference type="NCBI Taxonomy" id="1070528"/>
    <lineage>
        <taxon>unclassified sequences</taxon>
        <taxon>metagenomes</taxon>
        <taxon>organismal metagenomes</taxon>
    </lineage>
</organism>
<gene>
    <name evidence="5" type="ORF">TM448A01705_0015</name>
</gene>
<dbReference type="SUPFAM" id="SSF52540">
    <property type="entry name" value="P-loop containing nucleoside triphosphate hydrolases"/>
    <property type="match status" value="1"/>
</dbReference>
<dbReference type="InterPro" id="IPR014015">
    <property type="entry name" value="Helicase_SF3_DNA-vir"/>
</dbReference>
<dbReference type="Gene3D" id="3.40.50.300">
    <property type="entry name" value="P-loop containing nucleotide triphosphate hydrolases"/>
    <property type="match status" value="1"/>
</dbReference>
<proteinExistence type="predicted"/>
<dbReference type="InterPro" id="IPR006500">
    <property type="entry name" value="Helicase_put_C_phage/plasmid"/>
</dbReference>
<reference evidence="5" key="1">
    <citation type="submission" date="2020-03" db="EMBL/GenBank/DDBJ databases">
        <title>The deep terrestrial virosphere.</title>
        <authorList>
            <person name="Holmfeldt K."/>
            <person name="Nilsson E."/>
            <person name="Simone D."/>
            <person name="Lopez-Fernandez M."/>
            <person name="Wu X."/>
            <person name="de Brujin I."/>
            <person name="Lundin D."/>
            <person name="Andersson A."/>
            <person name="Bertilsson S."/>
            <person name="Dopson M."/>
        </authorList>
    </citation>
    <scope>NUCLEOTIDE SEQUENCE</scope>
    <source>
        <strain evidence="5">TM448A01705</strain>
    </source>
</reference>
<sequence length="469" mass="54428">MGFACQRLPLSQEEGIFLFNMYQRLTTQDMVRAYCQKPEIVDNLLYVDAIDSFYVFDLDKGYFKKLRDIDLERKIYLYLASNTGKNLSTALVRDFILQMKYRVYRTVENLNFNYITLSDKKVLNVKNFEIETISLDKPPFHCINCLSNDIKNFNGNPPERFGQYLNEVIVDDGLQPDKEMQLVVQEMIGYYLLNTLEAHVAFFLIGKGRNGKSVMLDVIREIVGEDFCEAMPVEMMTSDKFATSNLVGKKLNICAEDESTFVKTDKFKAMIGGDPISVERKYGARFMWKPTVKHIFATNEMPSFSGFNKALTERLKIIPFNRFFAKEERDTKLFQKLKGELGGIIAWAIEGAKRLKENRFMFSDSAMVDKKGYEFQGNISAAVLFFNENYEKQTNGFVSNDDMYENYKLWCDRRGKKKQSYYVFIRDIDTLTDLPNIEGNGDEGLIVFGKEIERKKQKTQEEVLNSLEF</sequence>
<accession>A0A6H1ZSQ8</accession>
<evidence type="ECO:0000256" key="3">
    <source>
        <dbReference type="ARBA" id="ARBA00022840"/>
    </source>
</evidence>
<keyword evidence="2" id="KW-0378">Hydrolase</keyword>
<evidence type="ECO:0000259" key="4">
    <source>
        <dbReference type="PROSITE" id="PS51206"/>
    </source>
</evidence>
<dbReference type="InterPro" id="IPR051620">
    <property type="entry name" value="ORF904-like_C"/>
</dbReference>
<name>A0A6H1ZSQ8_9ZZZZ</name>
<protein>
    <submittedName>
        <fullName evidence="5">Putative primase</fullName>
    </submittedName>
</protein>
<dbReference type="PROSITE" id="PS51206">
    <property type="entry name" value="SF3_HELICASE_1"/>
    <property type="match status" value="1"/>
</dbReference>
<dbReference type="PANTHER" id="PTHR35372:SF2">
    <property type="entry name" value="SF3 HELICASE DOMAIN-CONTAINING PROTEIN"/>
    <property type="match status" value="1"/>
</dbReference>
<dbReference type="InterPro" id="IPR045455">
    <property type="entry name" value="NrS-1_pol-like_helicase"/>
</dbReference>